<proteinExistence type="predicted"/>
<protein>
    <submittedName>
        <fullName evidence="2">Uncharacterized protein</fullName>
    </submittedName>
</protein>
<dbReference type="Proteomes" id="UP000217838">
    <property type="component" value="Unassembled WGS sequence"/>
</dbReference>
<dbReference type="EMBL" id="NVUU01000102">
    <property type="protein sequence ID" value="PCI92464.1"/>
    <property type="molecule type" value="Genomic_DNA"/>
</dbReference>
<feature type="transmembrane region" description="Helical" evidence="1">
    <location>
        <begin position="137"/>
        <end position="157"/>
    </location>
</feature>
<evidence type="ECO:0000313" key="3">
    <source>
        <dbReference type="Proteomes" id="UP000217838"/>
    </source>
</evidence>
<organism evidence="2 3">
    <name type="scientific">Aerophobetes bacterium</name>
    <dbReference type="NCBI Taxonomy" id="2030807"/>
    <lineage>
        <taxon>Bacteria</taxon>
        <taxon>Candidatus Aerophobota</taxon>
    </lineage>
</organism>
<reference evidence="3" key="1">
    <citation type="submission" date="2017-08" db="EMBL/GenBank/DDBJ databases">
        <title>A dynamic microbial community with high functional redundancy inhabits the cold, oxic subseafloor aquifer.</title>
        <authorList>
            <person name="Tully B.J."/>
            <person name="Wheat C.G."/>
            <person name="Glazer B.T."/>
            <person name="Huber J.A."/>
        </authorList>
    </citation>
    <scope>NUCLEOTIDE SEQUENCE [LARGE SCALE GENOMIC DNA]</scope>
</reference>
<evidence type="ECO:0000313" key="2">
    <source>
        <dbReference type="EMBL" id="PCI92464.1"/>
    </source>
</evidence>
<evidence type="ECO:0000256" key="1">
    <source>
        <dbReference type="SAM" id="Phobius"/>
    </source>
</evidence>
<keyword evidence="1" id="KW-1133">Transmembrane helix</keyword>
<dbReference type="AlphaFoldDB" id="A0A2A4YCM1"/>
<feature type="transmembrane region" description="Helical" evidence="1">
    <location>
        <begin position="169"/>
        <end position="189"/>
    </location>
</feature>
<keyword evidence="1" id="KW-0812">Transmembrane</keyword>
<sequence length="196" mass="22340">MYMQKKQKMCWNCDGNVSVEALYCPYCGSDLHSHEKAKEHAMMGSAAAAGQYGHETPLDTQNLSSLYKPPYSPTHSGFGVPSYQEPQQETPVEEPSNEYYYPNTPDEPVYPREHPHVNTGYEEVEEVKKTDVGIWPLLFLAIGVNLLTLGLLLFFFADQGRVVLEWNSYFWFVYCILSIPLLMFGWKLLQASAPEE</sequence>
<gene>
    <name evidence="2" type="ORF">COB11_07305</name>
</gene>
<keyword evidence="1" id="KW-0472">Membrane</keyword>
<accession>A0A2A4YCM1</accession>
<name>A0A2A4YCM1_UNCAE</name>
<comment type="caution">
    <text evidence="2">The sequence shown here is derived from an EMBL/GenBank/DDBJ whole genome shotgun (WGS) entry which is preliminary data.</text>
</comment>